<dbReference type="Proteomes" id="UP000294682">
    <property type="component" value="Unassembled WGS sequence"/>
</dbReference>
<keyword evidence="3" id="KW-1185">Reference proteome</keyword>
<reference evidence="2 3" key="1">
    <citation type="submission" date="2019-03" db="EMBL/GenBank/DDBJ databases">
        <title>Genomic Encyclopedia of Type Strains, Phase IV (KMG-IV): sequencing the most valuable type-strain genomes for metagenomic binning, comparative biology and taxonomic classification.</title>
        <authorList>
            <person name="Goeker M."/>
        </authorList>
    </citation>
    <scope>NUCLEOTIDE SEQUENCE [LARGE SCALE GENOMIC DNA]</scope>
    <source>
        <strain evidence="2 3">DSM 100433</strain>
    </source>
</reference>
<evidence type="ECO:0000259" key="1">
    <source>
        <dbReference type="Pfam" id="PF07561"/>
    </source>
</evidence>
<gene>
    <name evidence="2" type="ORF">EDD78_11436</name>
</gene>
<protein>
    <submittedName>
        <fullName evidence="2">Uncharacterized protein DUF1540</fullName>
    </submittedName>
</protein>
<dbReference type="OrthoDB" id="1756089at2"/>
<organism evidence="2 3">
    <name type="scientific">Harryflintia acetispora</name>
    <dbReference type="NCBI Taxonomy" id="1849041"/>
    <lineage>
        <taxon>Bacteria</taxon>
        <taxon>Bacillati</taxon>
        <taxon>Bacillota</taxon>
        <taxon>Clostridia</taxon>
        <taxon>Eubacteriales</taxon>
        <taxon>Oscillospiraceae</taxon>
        <taxon>Harryflintia</taxon>
    </lineage>
</organism>
<proteinExistence type="predicted"/>
<dbReference type="InterPro" id="IPR011437">
    <property type="entry name" value="DUF1540"/>
</dbReference>
<dbReference type="EMBL" id="SLUK01000014">
    <property type="protein sequence ID" value="TCL41331.1"/>
    <property type="molecule type" value="Genomic_DNA"/>
</dbReference>
<name>A0A9X8UHR3_9FIRM</name>
<evidence type="ECO:0000313" key="2">
    <source>
        <dbReference type="EMBL" id="TCL41331.1"/>
    </source>
</evidence>
<sequence length="56" mass="6368">MDTCHANHCIKCTVQQCANHCQNENYCALECITVGTHEMNPTMDQCTDCKSFELKK</sequence>
<dbReference type="Pfam" id="PF07561">
    <property type="entry name" value="DUF1540"/>
    <property type="match status" value="1"/>
</dbReference>
<dbReference type="RefSeq" id="WP_079698557.1">
    <property type="nucleotide sequence ID" value="NZ_JADNAH010000126.1"/>
</dbReference>
<feature type="domain" description="DUF1540" evidence="1">
    <location>
        <begin position="10"/>
        <end position="52"/>
    </location>
</feature>
<comment type="caution">
    <text evidence="2">The sequence shown here is derived from an EMBL/GenBank/DDBJ whole genome shotgun (WGS) entry which is preliminary data.</text>
</comment>
<evidence type="ECO:0000313" key="3">
    <source>
        <dbReference type="Proteomes" id="UP000294682"/>
    </source>
</evidence>
<accession>A0A9X8UHR3</accession>
<dbReference type="AlphaFoldDB" id="A0A9X8UHR3"/>